<evidence type="ECO:0000259" key="2">
    <source>
        <dbReference type="PROSITE" id="PS50838"/>
    </source>
</evidence>
<evidence type="ECO:0000313" key="4">
    <source>
        <dbReference type="RefSeq" id="XP_007957299.1"/>
    </source>
</evidence>
<dbReference type="FunFam" id="1.10.10.1200:FF:000007">
    <property type="entry name" value="Melanoma-associated antigen C2"/>
    <property type="match status" value="1"/>
</dbReference>
<evidence type="ECO:0000313" key="3">
    <source>
        <dbReference type="Proteomes" id="UP000694850"/>
    </source>
</evidence>
<dbReference type="Gene3D" id="1.10.10.1200">
    <property type="entry name" value="MAGE homology domain, winged helix WH1 motif"/>
    <property type="match status" value="1"/>
</dbReference>
<organism evidence="3 4">
    <name type="scientific">Orycteropus afer afer</name>
    <dbReference type="NCBI Taxonomy" id="1230840"/>
    <lineage>
        <taxon>Eukaryota</taxon>
        <taxon>Metazoa</taxon>
        <taxon>Chordata</taxon>
        <taxon>Craniata</taxon>
        <taxon>Vertebrata</taxon>
        <taxon>Euteleostomi</taxon>
        <taxon>Mammalia</taxon>
        <taxon>Eutheria</taxon>
        <taxon>Afrotheria</taxon>
        <taxon>Tubulidentata</taxon>
        <taxon>Orycteropodidae</taxon>
        <taxon>Orycteropus</taxon>
    </lineage>
</organism>
<sequence>MPRDQNAHLQTFKNLKKAQSEKQILKGAQATITEEEEPISSCLPVGDALPNTQSSPAAGSRRAPQEPERAPSTTAASSGISVTRSNKVADSQNAEDPSISQAPTSAKKSSRRDPLTKKAGLLEQFLLHKFKMEEPITKANMLKIVKQKYEDQFPEILKRASERLEVVFAVDVKEVDPITQSYTLVSKMNLPNDGRVHSGKGLPKTGLLMTVLGVILLKGNRATEEEIWKFLNSMRVFAGKKHFIYGEPKKLLTKDLVKLKYLEYRQVPNSYPPCYEFLWGPRAHAETSKMKILEFLAKINGTDPTAFASRYEEALKDEEERAETTDTAGAGSSATASAQSGATCSYW</sequence>
<feature type="compositionally biased region" description="Low complexity" evidence="1">
    <location>
        <begin position="325"/>
        <end position="347"/>
    </location>
</feature>
<dbReference type="GO" id="GO:0000122">
    <property type="term" value="P:negative regulation of transcription by RNA polymerase II"/>
    <property type="evidence" value="ECO:0007669"/>
    <property type="project" value="TreeGrafter"/>
</dbReference>
<dbReference type="GO" id="GO:0005634">
    <property type="term" value="C:nucleus"/>
    <property type="evidence" value="ECO:0007669"/>
    <property type="project" value="TreeGrafter"/>
</dbReference>
<dbReference type="InterPro" id="IPR041898">
    <property type="entry name" value="MAGE_WH1"/>
</dbReference>
<dbReference type="SMART" id="SM01392">
    <property type="entry name" value="MAGE_N"/>
    <property type="match status" value="1"/>
</dbReference>
<dbReference type="Proteomes" id="UP000694850">
    <property type="component" value="Unplaced"/>
</dbReference>
<dbReference type="PANTHER" id="PTHR11736">
    <property type="entry name" value="MELANOMA-ASSOCIATED ANTIGEN MAGE ANTIGEN"/>
    <property type="match status" value="1"/>
</dbReference>
<dbReference type="AlphaFoldDB" id="A0A8B7BBC0"/>
<dbReference type="GeneID" id="103213270"/>
<dbReference type="Pfam" id="PF01454">
    <property type="entry name" value="MAGE"/>
    <property type="match status" value="1"/>
</dbReference>
<dbReference type="InterPro" id="IPR002190">
    <property type="entry name" value="MHD_dom"/>
</dbReference>
<dbReference type="InterPro" id="IPR041899">
    <property type="entry name" value="MAGE_WH2"/>
</dbReference>
<feature type="domain" description="MAGE" evidence="2">
    <location>
        <begin position="115"/>
        <end position="314"/>
    </location>
</feature>
<proteinExistence type="predicted"/>
<dbReference type="InterPro" id="IPR037445">
    <property type="entry name" value="MAGE"/>
</dbReference>
<accession>A0A8B7BBC0</accession>
<evidence type="ECO:0000256" key="1">
    <source>
        <dbReference type="SAM" id="MobiDB-lite"/>
    </source>
</evidence>
<feature type="region of interest" description="Disordered" evidence="1">
    <location>
        <begin position="27"/>
        <end position="115"/>
    </location>
</feature>
<dbReference type="PANTHER" id="PTHR11736:SF35">
    <property type="entry name" value="MELANOMA-ASSOCIATED ANTIGEN B5"/>
    <property type="match status" value="1"/>
</dbReference>
<feature type="region of interest" description="Disordered" evidence="1">
    <location>
        <begin position="1"/>
        <end position="20"/>
    </location>
</feature>
<dbReference type="Pfam" id="PF12440">
    <property type="entry name" value="MAGE_N"/>
    <property type="match status" value="1"/>
</dbReference>
<gene>
    <name evidence="4" type="primary">LOC103213270</name>
</gene>
<dbReference type="SMART" id="SM01373">
    <property type="entry name" value="MAGE"/>
    <property type="match status" value="1"/>
</dbReference>
<feature type="compositionally biased region" description="Polar residues" evidence="1">
    <location>
        <begin position="71"/>
        <end position="107"/>
    </location>
</feature>
<dbReference type="InterPro" id="IPR021072">
    <property type="entry name" value="MAGE_N"/>
</dbReference>
<dbReference type="RefSeq" id="XP_007957299.1">
    <property type="nucleotide sequence ID" value="XM_007959108.1"/>
</dbReference>
<dbReference type="Gene3D" id="1.10.10.1210">
    <property type="entry name" value="MAGE homology domain, winged helix WH2 motif"/>
    <property type="match status" value="1"/>
</dbReference>
<dbReference type="FunFam" id="1.10.10.1210:FF:000001">
    <property type="entry name" value="melanoma-associated antigen D1"/>
    <property type="match status" value="1"/>
</dbReference>
<protein>
    <submittedName>
        <fullName evidence="4">Melanoma-associated antigen B1-like</fullName>
    </submittedName>
</protein>
<keyword evidence="3" id="KW-1185">Reference proteome</keyword>
<feature type="region of interest" description="Disordered" evidence="1">
    <location>
        <begin position="318"/>
        <end position="347"/>
    </location>
</feature>
<name>A0A8B7BBC0_ORYAF</name>
<dbReference type="PROSITE" id="PS50838">
    <property type="entry name" value="MAGE"/>
    <property type="match status" value="1"/>
</dbReference>
<reference evidence="4" key="1">
    <citation type="submission" date="2025-08" db="UniProtKB">
        <authorList>
            <consortium name="RefSeq"/>
        </authorList>
    </citation>
    <scope>IDENTIFICATION</scope>
</reference>
<dbReference type="OrthoDB" id="205198at2759"/>